<dbReference type="EMBL" id="JACVFC010000005">
    <property type="protein sequence ID" value="MBC9934216.1"/>
    <property type="molecule type" value="Genomic_DNA"/>
</dbReference>
<sequence length="59" mass="6520">MKKKKIELAKKLTLAKAPVAALTGKQQGEVKGGFNSQYCDTYDPQWTCESNPRPGMVCM</sequence>
<proteinExistence type="predicted"/>
<protein>
    <submittedName>
        <fullName evidence="1">Class I lanthipeptide</fullName>
    </submittedName>
</protein>
<organism evidence="1 2">
    <name type="scientific">Chitinophaga qingshengii</name>
    <dbReference type="NCBI Taxonomy" id="1569794"/>
    <lineage>
        <taxon>Bacteria</taxon>
        <taxon>Pseudomonadati</taxon>
        <taxon>Bacteroidota</taxon>
        <taxon>Chitinophagia</taxon>
        <taxon>Chitinophagales</taxon>
        <taxon>Chitinophagaceae</taxon>
        <taxon>Chitinophaga</taxon>
    </lineage>
</organism>
<reference evidence="1 2" key="1">
    <citation type="submission" date="2020-09" db="EMBL/GenBank/DDBJ databases">
        <title>Genome sequences of type strains of Chitinophaga qingshengii and Chitinophaga varians.</title>
        <authorList>
            <person name="Kittiwongwattana C."/>
        </authorList>
    </citation>
    <scope>NUCLEOTIDE SEQUENCE [LARGE SCALE GENOMIC DNA]</scope>
    <source>
        <strain evidence="1 2">JCM 30026</strain>
    </source>
</reference>
<dbReference type="NCBIfam" id="NF038153">
    <property type="entry name" value="lant_leader_L1a"/>
    <property type="match status" value="1"/>
</dbReference>
<gene>
    <name evidence="1" type="ORF">ICL07_27765</name>
</gene>
<name>A0ABR7TUQ3_9BACT</name>
<dbReference type="InterPro" id="IPR058238">
    <property type="entry name" value="Lant_leader_dom"/>
</dbReference>
<evidence type="ECO:0000313" key="2">
    <source>
        <dbReference type="Proteomes" id="UP000659124"/>
    </source>
</evidence>
<evidence type="ECO:0000313" key="1">
    <source>
        <dbReference type="EMBL" id="MBC9934216.1"/>
    </source>
</evidence>
<keyword evidence="2" id="KW-1185">Reference proteome</keyword>
<dbReference type="RefSeq" id="WP_188091332.1">
    <property type="nucleotide sequence ID" value="NZ_JACVFC010000005.1"/>
</dbReference>
<comment type="caution">
    <text evidence="1">The sequence shown here is derived from an EMBL/GenBank/DDBJ whole genome shotgun (WGS) entry which is preliminary data.</text>
</comment>
<dbReference type="Proteomes" id="UP000659124">
    <property type="component" value="Unassembled WGS sequence"/>
</dbReference>
<accession>A0ABR7TUQ3</accession>